<comment type="caution">
    <text evidence="1">The sequence shown here is derived from an EMBL/GenBank/DDBJ whole genome shotgun (WGS) entry which is preliminary data.</text>
</comment>
<name>A0A8T1QYY7_CARIL</name>
<reference evidence="1" key="1">
    <citation type="submission" date="2020-12" db="EMBL/GenBank/DDBJ databases">
        <title>WGS assembly of Carya illinoinensis cv. Pawnee.</title>
        <authorList>
            <person name="Platts A."/>
            <person name="Shu S."/>
            <person name="Wright S."/>
            <person name="Barry K."/>
            <person name="Edger P."/>
            <person name="Pires J.C."/>
            <person name="Schmutz J."/>
        </authorList>
    </citation>
    <scope>NUCLEOTIDE SEQUENCE</scope>
    <source>
        <tissue evidence="1">Leaf</tissue>
    </source>
</reference>
<sequence length="109" mass="12910">MELEGGHLWNQIKVIIASYVFFWRDYRFSRPTRQSERPISSAPDFTSNVYKDSRPYRASIAIISRTIIYTAINQHSRWLIHLSNCNNITASVRTPDKQYSHLKRLHNWA</sequence>
<evidence type="ECO:0000313" key="1">
    <source>
        <dbReference type="EMBL" id="KAG6660340.1"/>
    </source>
</evidence>
<protein>
    <submittedName>
        <fullName evidence="1">Uncharacterized protein</fullName>
    </submittedName>
</protein>
<keyword evidence="2" id="KW-1185">Reference proteome</keyword>
<dbReference type="Proteomes" id="UP000811609">
    <property type="component" value="Chromosome 3"/>
</dbReference>
<proteinExistence type="predicted"/>
<organism evidence="1 2">
    <name type="scientific">Carya illinoinensis</name>
    <name type="common">Pecan</name>
    <dbReference type="NCBI Taxonomy" id="32201"/>
    <lineage>
        <taxon>Eukaryota</taxon>
        <taxon>Viridiplantae</taxon>
        <taxon>Streptophyta</taxon>
        <taxon>Embryophyta</taxon>
        <taxon>Tracheophyta</taxon>
        <taxon>Spermatophyta</taxon>
        <taxon>Magnoliopsida</taxon>
        <taxon>eudicotyledons</taxon>
        <taxon>Gunneridae</taxon>
        <taxon>Pentapetalae</taxon>
        <taxon>rosids</taxon>
        <taxon>fabids</taxon>
        <taxon>Fagales</taxon>
        <taxon>Juglandaceae</taxon>
        <taxon>Carya</taxon>
    </lineage>
</organism>
<accession>A0A8T1QYY7</accession>
<dbReference type="AlphaFoldDB" id="A0A8T1QYY7"/>
<dbReference type="EMBL" id="CM031811">
    <property type="protein sequence ID" value="KAG6660340.1"/>
    <property type="molecule type" value="Genomic_DNA"/>
</dbReference>
<gene>
    <name evidence="1" type="ORF">CIPAW_03G098900</name>
</gene>
<evidence type="ECO:0000313" key="2">
    <source>
        <dbReference type="Proteomes" id="UP000811609"/>
    </source>
</evidence>